<feature type="transmembrane region" description="Helical" evidence="1">
    <location>
        <begin position="12"/>
        <end position="35"/>
    </location>
</feature>
<protein>
    <submittedName>
        <fullName evidence="2">Uncharacterized protein</fullName>
    </submittedName>
</protein>
<dbReference type="EMBL" id="BNAT01000051">
    <property type="protein sequence ID" value="GHE60873.1"/>
    <property type="molecule type" value="Genomic_DNA"/>
</dbReference>
<evidence type="ECO:0000313" key="3">
    <source>
        <dbReference type="Proteomes" id="UP000603227"/>
    </source>
</evidence>
<organism evidence="2 3">
    <name type="scientific">Streptomyces capitiformicae</name>
    <dbReference type="NCBI Taxonomy" id="2014920"/>
    <lineage>
        <taxon>Bacteria</taxon>
        <taxon>Bacillati</taxon>
        <taxon>Actinomycetota</taxon>
        <taxon>Actinomycetes</taxon>
        <taxon>Kitasatosporales</taxon>
        <taxon>Streptomycetaceae</taxon>
        <taxon>Streptomyces</taxon>
    </lineage>
</organism>
<accession>A0A918ZM99</accession>
<keyword evidence="3" id="KW-1185">Reference proteome</keyword>
<sequence>MNREGALGRGVRVGVLMAGVPGIPWAVLALFVGVVELFVGFVGEDTGHAVRALRYSGLLLGGSLVAGVLMGLVIGGGLALASRVITSSWGLALVGALLGALVFPAEIVAVALGTDAAPAQIGVTLLAWPVMAVVAAVHSPDIAGRTHGWAWLWSPWPGRRLRRR</sequence>
<proteinExistence type="predicted"/>
<comment type="caution">
    <text evidence="2">The sequence shown here is derived from an EMBL/GenBank/DDBJ whole genome shotgun (WGS) entry which is preliminary data.</text>
</comment>
<dbReference type="AlphaFoldDB" id="A0A918ZM99"/>
<keyword evidence="1" id="KW-0812">Transmembrane</keyword>
<evidence type="ECO:0000313" key="2">
    <source>
        <dbReference type="EMBL" id="GHE60873.1"/>
    </source>
</evidence>
<reference evidence="2" key="2">
    <citation type="submission" date="2020-09" db="EMBL/GenBank/DDBJ databases">
        <authorList>
            <person name="Sun Q."/>
            <person name="Zhou Y."/>
        </authorList>
    </citation>
    <scope>NUCLEOTIDE SEQUENCE</scope>
    <source>
        <strain evidence="2">CGMCC 4.7403</strain>
    </source>
</reference>
<feature type="transmembrane region" description="Helical" evidence="1">
    <location>
        <begin position="91"/>
        <end position="113"/>
    </location>
</feature>
<gene>
    <name evidence="2" type="ORF">GCM10017771_84100</name>
</gene>
<keyword evidence="1" id="KW-0472">Membrane</keyword>
<name>A0A918ZM99_9ACTN</name>
<evidence type="ECO:0000256" key="1">
    <source>
        <dbReference type="SAM" id="Phobius"/>
    </source>
</evidence>
<feature type="transmembrane region" description="Helical" evidence="1">
    <location>
        <begin position="55"/>
        <end position="79"/>
    </location>
</feature>
<dbReference type="Proteomes" id="UP000603227">
    <property type="component" value="Unassembled WGS sequence"/>
</dbReference>
<keyword evidence="1" id="KW-1133">Transmembrane helix</keyword>
<reference evidence="2" key="1">
    <citation type="journal article" date="2014" name="Int. J. Syst. Evol. Microbiol.">
        <title>Complete genome sequence of Corynebacterium casei LMG S-19264T (=DSM 44701T), isolated from a smear-ripened cheese.</title>
        <authorList>
            <consortium name="US DOE Joint Genome Institute (JGI-PGF)"/>
            <person name="Walter F."/>
            <person name="Albersmeier A."/>
            <person name="Kalinowski J."/>
            <person name="Ruckert C."/>
        </authorList>
    </citation>
    <scope>NUCLEOTIDE SEQUENCE</scope>
    <source>
        <strain evidence="2">CGMCC 4.7403</strain>
    </source>
</reference>
<feature type="transmembrane region" description="Helical" evidence="1">
    <location>
        <begin position="119"/>
        <end position="137"/>
    </location>
</feature>